<dbReference type="EMBL" id="JAQQWK010000002">
    <property type="protein sequence ID" value="KAK8051003.1"/>
    <property type="molecule type" value="Genomic_DNA"/>
</dbReference>
<evidence type="ECO:0000313" key="4">
    <source>
        <dbReference type="Proteomes" id="UP001444661"/>
    </source>
</evidence>
<sequence length="296" mass="34331">MAPIKAQTRKTAPQYKTRRTTTTTTTKITLAQLRSKSRNNHSVNTADGKEQGQQMSGREFRQQRKEFNSLQETEETFAKQLTEERHRLEMHSLREEVREMQRGRERVEMEEQLKRAQTKVEEIQQEEWEKTQRYKVWREALERYRRDTTARRTHEDLMWGLRESAMKPREQEPPFTGHTLGQTWAGRLRGDIRVPVVNRAGRRRYHHAPPRIIQVDYLPSSPSSSHSPIAEAEDPGFGDTLPFGGEVGDRSPGCEKEEGACHGNVEELDDSDEPADAQEIDLEAGTMNHREEKLGE</sequence>
<feature type="region of interest" description="Disordered" evidence="2">
    <location>
        <begin position="216"/>
        <end position="296"/>
    </location>
</feature>
<gene>
    <name evidence="3" type="ORF">PG993_002388</name>
</gene>
<evidence type="ECO:0008006" key="5">
    <source>
        <dbReference type="Google" id="ProtNLM"/>
    </source>
</evidence>
<feature type="compositionally biased region" description="Basic and acidic residues" evidence="2">
    <location>
        <begin position="247"/>
        <end position="260"/>
    </location>
</feature>
<feature type="coiled-coil region" evidence="1">
    <location>
        <begin position="90"/>
        <end position="133"/>
    </location>
</feature>
<protein>
    <recommendedName>
        <fullName evidence="5">Pinin/SDK/MemA protein domain-containing protein</fullName>
    </recommendedName>
</protein>
<feature type="compositionally biased region" description="Acidic residues" evidence="2">
    <location>
        <begin position="266"/>
        <end position="282"/>
    </location>
</feature>
<proteinExistence type="predicted"/>
<organism evidence="3 4">
    <name type="scientific">Apiospora rasikravindrae</name>
    <dbReference type="NCBI Taxonomy" id="990691"/>
    <lineage>
        <taxon>Eukaryota</taxon>
        <taxon>Fungi</taxon>
        <taxon>Dikarya</taxon>
        <taxon>Ascomycota</taxon>
        <taxon>Pezizomycotina</taxon>
        <taxon>Sordariomycetes</taxon>
        <taxon>Xylariomycetidae</taxon>
        <taxon>Amphisphaeriales</taxon>
        <taxon>Apiosporaceae</taxon>
        <taxon>Apiospora</taxon>
    </lineage>
</organism>
<keyword evidence="1" id="KW-0175">Coiled coil</keyword>
<feature type="compositionally biased region" description="Polar residues" evidence="2">
    <location>
        <begin position="27"/>
        <end position="56"/>
    </location>
</feature>
<feature type="region of interest" description="Disordered" evidence="2">
    <location>
        <begin position="1"/>
        <end position="74"/>
    </location>
</feature>
<accession>A0ABR1TZ64</accession>
<feature type="compositionally biased region" description="Low complexity" evidence="2">
    <location>
        <begin position="219"/>
        <end position="228"/>
    </location>
</feature>
<comment type="caution">
    <text evidence="3">The sequence shown here is derived from an EMBL/GenBank/DDBJ whole genome shotgun (WGS) entry which is preliminary data.</text>
</comment>
<evidence type="ECO:0000313" key="3">
    <source>
        <dbReference type="EMBL" id="KAK8051003.1"/>
    </source>
</evidence>
<reference evidence="3 4" key="1">
    <citation type="submission" date="2023-01" db="EMBL/GenBank/DDBJ databases">
        <title>Analysis of 21 Apiospora genomes using comparative genomics revels a genus with tremendous synthesis potential of carbohydrate active enzymes and secondary metabolites.</title>
        <authorList>
            <person name="Sorensen T."/>
        </authorList>
    </citation>
    <scope>NUCLEOTIDE SEQUENCE [LARGE SCALE GENOMIC DNA]</scope>
    <source>
        <strain evidence="3 4">CBS 33761</strain>
    </source>
</reference>
<feature type="compositionally biased region" description="Basic and acidic residues" evidence="2">
    <location>
        <begin position="58"/>
        <end position="67"/>
    </location>
</feature>
<evidence type="ECO:0000256" key="2">
    <source>
        <dbReference type="SAM" id="MobiDB-lite"/>
    </source>
</evidence>
<evidence type="ECO:0000256" key="1">
    <source>
        <dbReference type="SAM" id="Coils"/>
    </source>
</evidence>
<name>A0ABR1TZ64_9PEZI</name>
<keyword evidence="4" id="KW-1185">Reference proteome</keyword>
<dbReference type="Proteomes" id="UP001444661">
    <property type="component" value="Unassembled WGS sequence"/>
</dbReference>